<gene>
    <name evidence="5 7" type="ORF">BDZ99DRAFT_524683</name>
</gene>
<feature type="compositionally biased region" description="Polar residues" evidence="3">
    <location>
        <begin position="154"/>
        <end position="165"/>
    </location>
</feature>
<feature type="compositionally biased region" description="Acidic residues" evidence="3">
    <location>
        <begin position="410"/>
        <end position="427"/>
    </location>
</feature>
<dbReference type="OrthoDB" id="185618at2759"/>
<dbReference type="GO" id="GO:0005634">
    <property type="term" value="C:nucleus"/>
    <property type="evidence" value="ECO:0007669"/>
    <property type="project" value="UniProtKB-SubCell"/>
</dbReference>
<evidence type="ECO:0000313" key="5">
    <source>
        <dbReference type="EMBL" id="KAF2805731.1"/>
    </source>
</evidence>
<keyword evidence="2" id="KW-0539">Nucleus</keyword>
<evidence type="ECO:0000313" key="6">
    <source>
        <dbReference type="Proteomes" id="UP000504636"/>
    </source>
</evidence>
<feature type="compositionally biased region" description="Polar residues" evidence="3">
    <location>
        <begin position="12"/>
        <end position="26"/>
    </location>
</feature>
<feature type="compositionally biased region" description="Basic and acidic residues" evidence="3">
    <location>
        <begin position="139"/>
        <end position="153"/>
    </location>
</feature>
<feature type="domain" description="RanBD1" evidence="4">
    <location>
        <begin position="448"/>
        <end position="534"/>
    </location>
</feature>
<dbReference type="Pfam" id="PF00638">
    <property type="entry name" value="Ran_BP1"/>
    <property type="match status" value="1"/>
</dbReference>
<dbReference type="EMBL" id="MU003709">
    <property type="protein sequence ID" value="KAF2805731.1"/>
    <property type="molecule type" value="Genomic_DNA"/>
</dbReference>
<accession>A0A6A6YA83</accession>
<dbReference type="PANTHER" id="PTHR23138:SF142">
    <property type="entry name" value="RAN-BINDING PROTEIN 3B-RELATED"/>
    <property type="match status" value="1"/>
</dbReference>
<feature type="compositionally biased region" description="Basic and acidic residues" evidence="3">
    <location>
        <begin position="119"/>
        <end position="132"/>
    </location>
</feature>
<feature type="compositionally biased region" description="Polar residues" evidence="3">
    <location>
        <begin position="194"/>
        <end position="203"/>
    </location>
</feature>
<dbReference type="RefSeq" id="XP_033572695.1">
    <property type="nucleotide sequence ID" value="XM_033725930.1"/>
</dbReference>
<feature type="region of interest" description="Disordered" evidence="3">
    <location>
        <begin position="1"/>
        <end position="287"/>
    </location>
</feature>
<dbReference type="InterPro" id="IPR000156">
    <property type="entry name" value="Ran_bind_dom"/>
</dbReference>
<evidence type="ECO:0000313" key="7">
    <source>
        <dbReference type="RefSeq" id="XP_033572695.1"/>
    </source>
</evidence>
<dbReference type="Proteomes" id="UP000504636">
    <property type="component" value="Unplaced"/>
</dbReference>
<keyword evidence="6" id="KW-1185">Reference proteome</keyword>
<feature type="compositionally biased region" description="Basic and acidic residues" evidence="3">
    <location>
        <begin position="67"/>
        <end position="85"/>
    </location>
</feature>
<dbReference type="GeneID" id="54466823"/>
<evidence type="ECO:0000256" key="2">
    <source>
        <dbReference type="ARBA" id="ARBA00023242"/>
    </source>
</evidence>
<dbReference type="PROSITE" id="PS50196">
    <property type="entry name" value="RANBD1"/>
    <property type="match status" value="1"/>
</dbReference>
<reference evidence="5 7" key="1">
    <citation type="journal article" date="2020" name="Stud. Mycol.">
        <title>101 Dothideomycetes genomes: a test case for predicting lifestyles and emergence of pathogens.</title>
        <authorList>
            <person name="Haridas S."/>
            <person name="Albert R."/>
            <person name="Binder M."/>
            <person name="Bloem J."/>
            <person name="Labutti K."/>
            <person name="Salamov A."/>
            <person name="Andreopoulos B."/>
            <person name="Baker S."/>
            <person name="Barry K."/>
            <person name="Bills G."/>
            <person name="Bluhm B."/>
            <person name="Cannon C."/>
            <person name="Castanera R."/>
            <person name="Culley D."/>
            <person name="Daum C."/>
            <person name="Ezra D."/>
            <person name="Gonzalez J."/>
            <person name="Henrissat B."/>
            <person name="Kuo A."/>
            <person name="Liang C."/>
            <person name="Lipzen A."/>
            <person name="Lutzoni F."/>
            <person name="Magnuson J."/>
            <person name="Mondo S."/>
            <person name="Nolan M."/>
            <person name="Ohm R."/>
            <person name="Pangilinan J."/>
            <person name="Park H.-J."/>
            <person name="Ramirez L."/>
            <person name="Alfaro M."/>
            <person name="Sun H."/>
            <person name="Tritt A."/>
            <person name="Yoshinaga Y."/>
            <person name="Zwiers L.-H."/>
            <person name="Turgeon B."/>
            <person name="Goodwin S."/>
            <person name="Spatafora J."/>
            <person name="Crous P."/>
            <person name="Grigoriev I."/>
        </authorList>
    </citation>
    <scope>NUCLEOTIDE SEQUENCE</scope>
    <source>
        <strain evidence="5 7">CBS 304.34</strain>
    </source>
</reference>
<evidence type="ECO:0000256" key="1">
    <source>
        <dbReference type="ARBA" id="ARBA00004123"/>
    </source>
</evidence>
<dbReference type="SMART" id="SM00160">
    <property type="entry name" value="RanBD"/>
    <property type="match status" value="1"/>
</dbReference>
<evidence type="ECO:0000259" key="4">
    <source>
        <dbReference type="PROSITE" id="PS50196"/>
    </source>
</evidence>
<dbReference type="SUPFAM" id="SSF50729">
    <property type="entry name" value="PH domain-like"/>
    <property type="match status" value="1"/>
</dbReference>
<protein>
    <recommendedName>
        <fullName evidence="4">RanBD1 domain-containing protein</fullName>
    </recommendedName>
</protein>
<comment type="subcellular location">
    <subcellularLocation>
        <location evidence="1">Nucleus</location>
    </subcellularLocation>
</comment>
<feature type="compositionally biased region" description="Basic and acidic residues" evidence="3">
    <location>
        <begin position="28"/>
        <end position="38"/>
    </location>
</feature>
<dbReference type="PANTHER" id="PTHR23138">
    <property type="entry name" value="RAN BINDING PROTEIN"/>
    <property type="match status" value="1"/>
</dbReference>
<proteinExistence type="predicted"/>
<dbReference type="InterPro" id="IPR011993">
    <property type="entry name" value="PH-like_dom_sf"/>
</dbReference>
<feature type="region of interest" description="Disordered" evidence="3">
    <location>
        <begin position="388"/>
        <end position="443"/>
    </location>
</feature>
<reference evidence="7" key="2">
    <citation type="submission" date="2020-04" db="EMBL/GenBank/DDBJ databases">
        <authorList>
            <consortium name="NCBI Genome Project"/>
        </authorList>
    </citation>
    <scope>NUCLEOTIDE SEQUENCE</scope>
    <source>
        <strain evidence="7">CBS 304.34</strain>
    </source>
</reference>
<dbReference type="InterPro" id="IPR045255">
    <property type="entry name" value="RanBP1-like"/>
</dbReference>
<dbReference type="Gene3D" id="2.30.29.30">
    <property type="entry name" value="Pleckstrin-homology domain (PH domain)/Phosphotyrosine-binding domain (PTB)"/>
    <property type="match status" value="1"/>
</dbReference>
<organism evidence="5">
    <name type="scientific">Mytilinidion resinicola</name>
    <dbReference type="NCBI Taxonomy" id="574789"/>
    <lineage>
        <taxon>Eukaryota</taxon>
        <taxon>Fungi</taxon>
        <taxon>Dikarya</taxon>
        <taxon>Ascomycota</taxon>
        <taxon>Pezizomycotina</taxon>
        <taxon>Dothideomycetes</taxon>
        <taxon>Pleosporomycetidae</taxon>
        <taxon>Mytilinidiales</taxon>
        <taxon>Mytilinidiaceae</taxon>
        <taxon>Mytilinidion</taxon>
    </lineage>
</organism>
<name>A0A6A6YA83_9PEZI</name>
<evidence type="ECO:0000256" key="3">
    <source>
        <dbReference type="SAM" id="MobiDB-lite"/>
    </source>
</evidence>
<feature type="compositionally biased region" description="Basic and acidic residues" evidence="3">
    <location>
        <begin position="101"/>
        <end position="110"/>
    </location>
</feature>
<feature type="compositionally biased region" description="Basic and acidic residues" evidence="3">
    <location>
        <begin position="428"/>
        <end position="443"/>
    </location>
</feature>
<dbReference type="AlphaFoldDB" id="A0A6A6YA83"/>
<feature type="compositionally biased region" description="Polar residues" evidence="3">
    <location>
        <begin position="244"/>
        <end position="263"/>
    </location>
</feature>
<feature type="compositionally biased region" description="Polar residues" evidence="3">
    <location>
        <begin position="276"/>
        <end position="287"/>
    </location>
</feature>
<feature type="compositionally biased region" description="Basic and acidic residues" evidence="3">
    <location>
        <begin position="204"/>
        <end position="213"/>
    </location>
</feature>
<feature type="compositionally biased region" description="Basic and acidic residues" evidence="3">
    <location>
        <begin position="177"/>
        <end position="193"/>
    </location>
</feature>
<reference evidence="7" key="3">
    <citation type="submission" date="2025-04" db="UniProtKB">
        <authorList>
            <consortium name="RefSeq"/>
        </authorList>
    </citation>
    <scope>IDENTIFICATION</scope>
    <source>
        <strain evidence="7">CBS 304.34</strain>
    </source>
</reference>
<sequence>MNDQAVHPRVASSASLHANSATNSDNEGGEKPVREKLKATTIDGQPEDTGSPEYDMGDAEDDAPPAGEKKTGTDDAHSGSDSDRGRLRRKRSFDDIDGDQGPDKTPEKPERHTRKKSRDIKTGEMEQYRKSSGESSVSKIDEQDGDEPMKSTESRPTTPSDTASKVESMISPKNKRSREEYQDSEKGVPEPEKLSSSVVQTGESKTDVAEERQSKRHRDSNSPRSSTEDEKPKQVKIPLGSGFANFSTTSPFASIGGKTQSGFGSFGAKDGENATPEGSKSPASASAFQKSGLSSFASASSPFASLSNTGSASPFGAAATAIKPSIGFGTPAKSPTSSESGFAALASSGKSVFGGDTPSAFGGGLGGGFSGGFGGGFGGFSKPIGSSFAAPGTSGITGLSDKPAKPFGAQEDEDEDSESGDDDDQEDADSKPYHMEEGGRDKRFFAQEVSTGEENEETIFSSRAKIFGFSSTGEGKERGWKERGQGDLKLNVLKEGLSSDDSDDGPKKRPRLVMRADGSKRLILNWLLKKDLKLGTGTGEKPTDGRVLLFAQFVGSEKLESITLKIKPEKAQELWHLVTDLQNDM</sequence>